<accession>A0A6P6NET0</accession>
<evidence type="ECO:0000313" key="3">
    <source>
        <dbReference type="RefSeq" id="XP_026106869.1"/>
    </source>
</evidence>
<dbReference type="GO" id="GO:0005198">
    <property type="term" value="F:structural molecule activity"/>
    <property type="evidence" value="ECO:0007669"/>
    <property type="project" value="InterPro"/>
</dbReference>
<dbReference type="KEGG" id="caua:113078787"/>
<evidence type="ECO:0000259" key="1">
    <source>
        <dbReference type="Pfam" id="PF05902"/>
    </source>
</evidence>
<feature type="domain" description="Band 4.1 C-terminal" evidence="1">
    <location>
        <begin position="22"/>
        <end position="91"/>
    </location>
</feature>
<name>A0A6P6NET0_CARAU</name>
<dbReference type="Pfam" id="PF05902">
    <property type="entry name" value="4_1_CTD"/>
    <property type="match status" value="1"/>
</dbReference>
<dbReference type="PANTHER" id="PTHR23280:SF24">
    <property type="entry name" value="BAND 4.1-LIKE PROTEIN 1"/>
    <property type="match status" value="1"/>
</dbReference>
<proteinExistence type="predicted"/>
<dbReference type="InterPro" id="IPR008379">
    <property type="entry name" value="Band_4.1_C"/>
</dbReference>
<dbReference type="GeneID" id="113078787"/>
<sequence length="103" mass="11253">MTERISPVNLGSLARDGSPLMVTENVTSATTTHVTKTVKGGYSETRIEKRIIITGDDDVDQDQALAMAIKEAKQQHPDMLVTKAVVVRETESSTQDPHEESKS</sequence>
<dbReference type="GO" id="GO:0005856">
    <property type="term" value="C:cytoskeleton"/>
    <property type="evidence" value="ECO:0007669"/>
    <property type="project" value="InterPro"/>
</dbReference>
<dbReference type="OrthoDB" id="6589456at2759"/>
<dbReference type="GO" id="GO:0003779">
    <property type="term" value="F:actin binding"/>
    <property type="evidence" value="ECO:0007669"/>
    <property type="project" value="InterPro"/>
</dbReference>
<keyword evidence="2" id="KW-1185">Reference proteome</keyword>
<evidence type="ECO:0000313" key="2">
    <source>
        <dbReference type="Proteomes" id="UP000515129"/>
    </source>
</evidence>
<dbReference type="PANTHER" id="PTHR23280">
    <property type="entry name" value="4.1 G PROTEIN"/>
    <property type="match status" value="1"/>
</dbReference>
<protein>
    <submittedName>
        <fullName evidence="3">Band 4.1-like protein 1</fullName>
    </submittedName>
</protein>
<dbReference type="GO" id="GO:0031032">
    <property type="term" value="P:actomyosin structure organization"/>
    <property type="evidence" value="ECO:0007669"/>
    <property type="project" value="TreeGrafter"/>
</dbReference>
<gene>
    <name evidence="3" type="primary">LOC113078787</name>
</gene>
<dbReference type="RefSeq" id="XP_026106869.1">
    <property type="nucleotide sequence ID" value="XM_026251084.1"/>
</dbReference>
<dbReference type="AlphaFoldDB" id="A0A6P6NET0"/>
<organism evidence="2 3">
    <name type="scientific">Carassius auratus</name>
    <name type="common">Goldfish</name>
    <dbReference type="NCBI Taxonomy" id="7957"/>
    <lineage>
        <taxon>Eukaryota</taxon>
        <taxon>Metazoa</taxon>
        <taxon>Chordata</taxon>
        <taxon>Craniata</taxon>
        <taxon>Vertebrata</taxon>
        <taxon>Euteleostomi</taxon>
        <taxon>Actinopterygii</taxon>
        <taxon>Neopterygii</taxon>
        <taxon>Teleostei</taxon>
        <taxon>Ostariophysi</taxon>
        <taxon>Cypriniformes</taxon>
        <taxon>Cyprinidae</taxon>
        <taxon>Cyprininae</taxon>
        <taxon>Carassius</taxon>
    </lineage>
</organism>
<dbReference type="GO" id="GO:0005886">
    <property type="term" value="C:plasma membrane"/>
    <property type="evidence" value="ECO:0007669"/>
    <property type="project" value="TreeGrafter"/>
</dbReference>
<dbReference type="Proteomes" id="UP000515129">
    <property type="component" value="Unplaced"/>
</dbReference>
<reference evidence="3" key="1">
    <citation type="submission" date="2025-08" db="UniProtKB">
        <authorList>
            <consortium name="RefSeq"/>
        </authorList>
    </citation>
    <scope>IDENTIFICATION</scope>
    <source>
        <strain evidence="3">Wakin</strain>
        <tissue evidence="3">Muscle</tissue>
    </source>
</reference>